<dbReference type="InterPro" id="IPR014967">
    <property type="entry name" value="Uncharacterised_YugN-like"/>
</dbReference>
<name>A0ABV8X602_9LACT</name>
<accession>A0ABV8X602</accession>
<evidence type="ECO:0000313" key="2">
    <source>
        <dbReference type="Proteomes" id="UP001595817"/>
    </source>
</evidence>
<dbReference type="InterPro" id="IPR036491">
    <property type="entry name" value="YugN-like_sf"/>
</dbReference>
<dbReference type="RefSeq" id="WP_378156182.1">
    <property type="nucleotide sequence ID" value="NZ_JBHSEC010000020.1"/>
</dbReference>
<proteinExistence type="predicted"/>
<gene>
    <name evidence="1" type="ORF">ACFOZY_12965</name>
</gene>
<dbReference type="Pfam" id="PF08868">
    <property type="entry name" value="YugN"/>
    <property type="match status" value="1"/>
</dbReference>
<dbReference type="SUPFAM" id="SSF160755">
    <property type="entry name" value="YugN-like"/>
    <property type="match status" value="1"/>
</dbReference>
<evidence type="ECO:0000313" key="1">
    <source>
        <dbReference type="EMBL" id="MFC4411332.1"/>
    </source>
</evidence>
<organism evidence="1 2">
    <name type="scientific">Chungangia koreensis</name>
    <dbReference type="NCBI Taxonomy" id="752657"/>
    <lineage>
        <taxon>Bacteria</taxon>
        <taxon>Bacillati</taxon>
        <taxon>Bacillota</taxon>
        <taxon>Bacilli</taxon>
        <taxon>Lactobacillales</taxon>
        <taxon>Chungangia</taxon>
    </lineage>
</organism>
<keyword evidence="2" id="KW-1185">Reference proteome</keyword>
<sequence length="139" mass="15704">MIELDTVLSGVRMEKSAAEDFLKPRGFTVGGGWDYDHGYYDYVFRKKPHYDVLRIPVAVKGGDFEQPSAVLEIGKPIVLRHKYQTGIEEEKDSLVGIGAGTLNQFQSPIEKDADVDHQLVDSGMQLINLLEQDYQKFLQ</sequence>
<reference evidence="2" key="1">
    <citation type="journal article" date="2019" name="Int. J. Syst. Evol. Microbiol.">
        <title>The Global Catalogue of Microorganisms (GCM) 10K type strain sequencing project: providing services to taxonomists for standard genome sequencing and annotation.</title>
        <authorList>
            <consortium name="The Broad Institute Genomics Platform"/>
            <consortium name="The Broad Institute Genome Sequencing Center for Infectious Disease"/>
            <person name="Wu L."/>
            <person name="Ma J."/>
        </authorList>
    </citation>
    <scope>NUCLEOTIDE SEQUENCE [LARGE SCALE GENOMIC DNA]</scope>
    <source>
        <strain evidence="2">CCUG 59778</strain>
    </source>
</reference>
<protein>
    <submittedName>
        <fullName evidence="1">YugN family protein</fullName>
    </submittedName>
</protein>
<dbReference type="Proteomes" id="UP001595817">
    <property type="component" value="Unassembled WGS sequence"/>
</dbReference>
<dbReference type="EMBL" id="JBHSEC010000020">
    <property type="protein sequence ID" value="MFC4411332.1"/>
    <property type="molecule type" value="Genomic_DNA"/>
</dbReference>
<comment type="caution">
    <text evidence="1">The sequence shown here is derived from an EMBL/GenBank/DDBJ whole genome shotgun (WGS) entry which is preliminary data.</text>
</comment>
<dbReference type="Gene3D" id="3.30.310.100">
    <property type="entry name" value="YugN-like"/>
    <property type="match status" value="1"/>
</dbReference>